<gene>
    <name evidence="1" type="ORF">HAT2_00680</name>
</gene>
<reference evidence="1 2" key="1">
    <citation type="submission" date="2018-07" db="EMBL/GenBank/DDBJ databases">
        <title>Comparative genomics of the Candidatus Parilichlamydiaceae reveals evidence of convergent evolution and genome reduction in the phylum Chlamydiae.</title>
        <authorList>
            <person name="Taylor-Brown A."/>
            <person name="Polkinghorne A."/>
        </authorList>
    </citation>
    <scope>NUCLEOTIDE SEQUENCE [LARGE SCALE GENOMIC DNA]</scope>
    <source>
        <strain evidence="1 2">Hat2</strain>
    </source>
</reference>
<dbReference type="Proteomes" id="UP000253816">
    <property type="component" value="Unassembled WGS sequence"/>
</dbReference>
<dbReference type="AlphaFoldDB" id="A0A369KCL9"/>
<keyword evidence="2" id="KW-1185">Reference proteome</keyword>
<evidence type="ECO:0000313" key="2">
    <source>
        <dbReference type="Proteomes" id="UP000253816"/>
    </source>
</evidence>
<dbReference type="EMBL" id="QQBG01000026">
    <property type="protein sequence ID" value="RDB31200.1"/>
    <property type="molecule type" value="Genomic_DNA"/>
</dbReference>
<proteinExistence type="predicted"/>
<organism evidence="1 2">
    <name type="scientific">Candidatus Similichlamydia laticola</name>
    <dbReference type="NCBI Taxonomy" id="2170265"/>
    <lineage>
        <taxon>Bacteria</taxon>
        <taxon>Pseudomonadati</taxon>
        <taxon>Chlamydiota</taxon>
        <taxon>Chlamydiia</taxon>
        <taxon>Parachlamydiales</taxon>
        <taxon>Candidatus Parilichlamydiaceae</taxon>
        <taxon>Candidatus Similichlamydia</taxon>
    </lineage>
</organism>
<comment type="caution">
    <text evidence="1">The sequence shown here is derived from an EMBL/GenBank/DDBJ whole genome shotgun (WGS) entry which is preliminary data.</text>
</comment>
<accession>A0A369KCL9</accession>
<evidence type="ECO:0000313" key="1">
    <source>
        <dbReference type="EMBL" id="RDB31200.1"/>
    </source>
</evidence>
<name>A0A369KCL9_9BACT</name>
<protein>
    <submittedName>
        <fullName evidence="1">Uncharacterized protein</fullName>
    </submittedName>
</protein>
<sequence>MIAPRIAAEELKCGLFSVYKQVNHSQLILSLILQIKCTF</sequence>